<sequence length="358" mass="38680">DVIDYESPAKVLALGPSAANPCPGFSAIPETCDLFEFSAEEEQPSEPPAQELASGQNITELCPAPTAASVELQGTSPAEALVTGQRVQDLYPTSVAVLEAQAKIHAPGRQYQRHEGTEEEAAGSPPQWQIHSLRAEEASFLPQRLAGVEDVESPAEVLATGQSATNLCPAPATTVEFQGAGAVGPSLQRQADVLKLLLPTESLATGQSSAGLCQAPTVSLQLQEAGAIDPSAQQQTEPWNVKKHPAEALAAGQRVNDFCPTPTEVNYSLEPRMEIMQTDYVSSLCPTNACPDQVEAWDLVSQPLMGEKYNRLTWDRGFWRGLIASLLPTDYGPWHLRELQTFRKIFCYVMQKDIIKDA</sequence>
<protein>
    <submittedName>
        <fullName evidence="1">Uncharacterized protein</fullName>
    </submittedName>
</protein>
<accession>A0A2G9R7U9</accession>
<evidence type="ECO:0000313" key="1">
    <source>
        <dbReference type="EMBL" id="PIO23343.1"/>
    </source>
</evidence>
<dbReference type="AlphaFoldDB" id="A0A2G9R7U9"/>
<gene>
    <name evidence="1" type="ORF">AB205_0112900</name>
</gene>
<proteinExistence type="predicted"/>
<dbReference type="EMBL" id="KV970105">
    <property type="protein sequence ID" value="PIO23343.1"/>
    <property type="molecule type" value="Genomic_DNA"/>
</dbReference>
<feature type="non-terminal residue" evidence="1">
    <location>
        <position position="1"/>
    </location>
</feature>
<reference evidence="1" key="1">
    <citation type="submission" date="2017-08" db="EMBL/GenBank/DDBJ databases">
        <title>Assembly of the North American Bullfrog Genome.</title>
        <authorList>
            <person name="Warren R.L."/>
            <person name="Vandervalk B.P."/>
            <person name="Kucuk E."/>
            <person name="Birol I."/>
            <person name="Helbing C."/>
            <person name="Pandoh P."/>
            <person name="Behsaz B."/>
            <person name="Mohamadi H."/>
            <person name="Chu J."/>
            <person name="Jackman S."/>
            <person name="Hammond S.A."/>
            <person name="Veldhoen N."/>
            <person name="Kirk H."/>
            <person name="Zhao Y."/>
            <person name="Coope R."/>
            <person name="Pleasance S."/>
            <person name="Moore R."/>
            <person name="Holt R."/>
        </authorList>
    </citation>
    <scope>NUCLEOTIDE SEQUENCE</scope>
    <source>
        <strain evidence="1">Bruno</strain>
        <tissue evidence="1">Liver</tissue>
    </source>
</reference>
<feature type="non-terminal residue" evidence="1">
    <location>
        <position position="358"/>
    </location>
</feature>
<organism evidence="1">
    <name type="scientific">Aquarana catesbeiana</name>
    <name type="common">American bullfrog</name>
    <name type="synonym">Rana catesbeiana</name>
    <dbReference type="NCBI Taxonomy" id="8400"/>
    <lineage>
        <taxon>Eukaryota</taxon>
        <taxon>Metazoa</taxon>
        <taxon>Chordata</taxon>
        <taxon>Craniata</taxon>
        <taxon>Vertebrata</taxon>
        <taxon>Euteleostomi</taxon>
        <taxon>Amphibia</taxon>
        <taxon>Batrachia</taxon>
        <taxon>Anura</taxon>
        <taxon>Neobatrachia</taxon>
        <taxon>Ranoidea</taxon>
        <taxon>Ranidae</taxon>
        <taxon>Aquarana</taxon>
    </lineage>
</organism>
<name>A0A2G9R7U9_AQUCT</name>